<organism evidence="1 2">
    <name type="scientific">Rhodosorus marinus</name>
    <dbReference type="NCBI Taxonomy" id="101924"/>
    <lineage>
        <taxon>Eukaryota</taxon>
        <taxon>Rhodophyta</taxon>
        <taxon>Stylonematophyceae</taxon>
        <taxon>Stylonematales</taxon>
        <taxon>Stylonemataceae</taxon>
        <taxon>Rhodosorus</taxon>
    </lineage>
</organism>
<dbReference type="Gene3D" id="2.115.10.20">
    <property type="entry name" value="Glycosyl hydrolase domain, family 43"/>
    <property type="match status" value="2"/>
</dbReference>
<sequence>MAAFIASLGKANVRFSSRTASRSRVVCSASLETEQGLILRGKSLEVEGEPALGSRVSGPILNRYIRDDGEEWMIHWTFRPDSGFDEKVVPGATTGYIGAGFSNDGIAWDVSKAALKPNTEDWWYFDTVHCCVGDVQLLSSDVIRSDGSVYFMYFHGGDDEIVTVGSDEVKGYRTRIGVAVSLDGRHWSRIEGEHANGSILDVGEEGCFDAEFVASPQVIKLGSEYRMYYHSYDRKTGLYGVGLAISSTGLEFKRVQNGPIRFQGEDNAFFAKGVSSRHVIQKRDGTFEMFFEGVSESEEHSICRAMSADGISWDVPRSSPILTKGEASDWDGGGVGKPRVVVMDDQSIRLYYTGWDSESSSTAIGLAVSDGTDWNNLVRYSEEVRM</sequence>
<keyword evidence="2" id="KW-1185">Reference proteome</keyword>
<evidence type="ECO:0000313" key="1">
    <source>
        <dbReference type="EMBL" id="KAJ8906022.1"/>
    </source>
</evidence>
<protein>
    <recommendedName>
        <fullName evidence="3">Glycosyl hydrolase family 32 N-terminal domain-containing protein</fullName>
    </recommendedName>
</protein>
<evidence type="ECO:0008006" key="3">
    <source>
        <dbReference type="Google" id="ProtNLM"/>
    </source>
</evidence>
<comment type="caution">
    <text evidence="1">The sequence shown here is derived from an EMBL/GenBank/DDBJ whole genome shotgun (WGS) entry which is preliminary data.</text>
</comment>
<reference evidence="1 2" key="1">
    <citation type="journal article" date="2023" name="Nat. Commun.">
        <title>Origin of minicircular mitochondrial genomes in red algae.</title>
        <authorList>
            <person name="Lee Y."/>
            <person name="Cho C.H."/>
            <person name="Lee Y.M."/>
            <person name="Park S.I."/>
            <person name="Yang J.H."/>
            <person name="West J.A."/>
            <person name="Bhattacharya D."/>
            <person name="Yoon H.S."/>
        </authorList>
    </citation>
    <scope>NUCLEOTIDE SEQUENCE [LARGE SCALE GENOMIC DNA]</scope>
    <source>
        <strain evidence="1 2">CCMP1338</strain>
        <tissue evidence="1">Whole cell</tissue>
    </source>
</reference>
<proteinExistence type="predicted"/>
<dbReference type="PANTHER" id="PTHR35279:SF1">
    <property type="entry name" value="ARABINANASE_LEVANSUCRASE_INVERTASE"/>
    <property type="match status" value="1"/>
</dbReference>
<gene>
    <name evidence="1" type="ORF">NDN08_002522</name>
</gene>
<name>A0AAV8UY74_9RHOD</name>
<dbReference type="PANTHER" id="PTHR35279">
    <property type="match status" value="1"/>
</dbReference>
<dbReference type="AlphaFoldDB" id="A0AAV8UY74"/>
<dbReference type="InterPro" id="IPR023296">
    <property type="entry name" value="Glyco_hydro_beta-prop_sf"/>
</dbReference>
<evidence type="ECO:0000313" key="2">
    <source>
        <dbReference type="Proteomes" id="UP001157974"/>
    </source>
</evidence>
<accession>A0AAV8UY74</accession>
<dbReference type="SUPFAM" id="SSF75005">
    <property type="entry name" value="Arabinanase/levansucrase/invertase"/>
    <property type="match status" value="2"/>
</dbReference>
<dbReference type="Proteomes" id="UP001157974">
    <property type="component" value="Unassembled WGS sequence"/>
</dbReference>
<dbReference type="EMBL" id="JAMWBK010000004">
    <property type="protein sequence ID" value="KAJ8906022.1"/>
    <property type="molecule type" value="Genomic_DNA"/>
</dbReference>